<dbReference type="PANTHER" id="PTHR46732:SF8">
    <property type="entry name" value="ATP-DEPENDENT PROTEASE LA (LON) DOMAIN PROTEIN"/>
    <property type="match status" value="1"/>
</dbReference>
<name>A0A1W6L9W0_9BURK</name>
<dbReference type="OrthoDB" id="8558970at2"/>
<protein>
    <submittedName>
        <fullName evidence="2">Peptidase S16</fullName>
    </submittedName>
</protein>
<dbReference type="Pfam" id="PF02190">
    <property type="entry name" value="LON_substr_bdg"/>
    <property type="match status" value="1"/>
</dbReference>
<dbReference type="SMART" id="SM00464">
    <property type="entry name" value="LON"/>
    <property type="match status" value="1"/>
</dbReference>
<dbReference type="Proteomes" id="UP000193427">
    <property type="component" value="Chromosome"/>
</dbReference>
<evidence type="ECO:0000259" key="1">
    <source>
        <dbReference type="PROSITE" id="PS51787"/>
    </source>
</evidence>
<evidence type="ECO:0000313" key="3">
    <source>
        <dbReference type="Proteomes" id="UP000193427"/>
    </source>
</evidence>
<feature type="domain" description="Lon N-terminal" evidence="1">
    <location>
        <begin position="7"/>
        <end position="208"/>
    </location>
</feature>
<dbReference type="PANTHER" id="PTHR46732">
    <property type="entry name" value="ATP-DEPENDENT PROTEASE LA (LON) DOMAIN PROTEIN"/>
    <property type="match status" value="1"/>
</dbReference>
<dbReference type="Gene3D" id="2.30.130.40">
    <property type="entry name" value="LON domain-like"/>
    <property type="match status" value="1"/>
</dbReference>
<dbReference type="Gene3D" id="1.10.4060.10">
    <property type="entry name" value="BPP1347 like domain"/>
    <property type="match status" value="1"/>
</dbReference>
<accession>A0A1W6L9W0</accession>
<dbReference type="AlphaFoldDB" id="A0A1W6L9W0"/>
<dbReference type="RefSeq" id="WP_085751255.1">
    <property type="nucleotide sequence ID" value="NZ_BSPR01000007.1"/>
</dbReference>
<dbReference type="EMBL" id="CP015118">
    <property type="protein sequence ID" value="ARN20977.1"/>
    <property type="molecule type" value="Genomic_DNA"/>
</dbReference>
<sequence length="213" mass="24102">MDPDARLPLFPLRTVLFPGGHLPLQIFEVRYLDMVQRAWREGSPFGVVCLTEGEEVRRAPDGATSHEAFHTVGTMARIERLDRPRPGLLSIHCRGHQRFRLERFECLPHGLWVGDAETLPDDPLVPIPSDLEHTALTLERVVADLKAQEVPEADMPVQGPWRFDDCGWVANRWCDLLPLSNGLRQQLLVVDSPLVRLELVADALERFRVPPDG</sequence>
<dbReference type="SUPFAM" id="SSF88697">
    <property type="entry name" value="PUA domain-like"/>
    <property type="match status" value="1"/>
</dbReference>
<proteinExistence type="predicted"/>
<reference evidence="2 3" key="1">
    <citation type="submission" date="2016-04" db="EMBL/GenBank/DDBJ databases">
        <title>Complete genome sequence of natural rubber-degrading, novel Gram-negative bacterium, Rhizobacter gummiphilus strain NS21.</title>
        <authorList>
            <person name="Tabata M."/>
            <person name="Kasai D."/>
            <person name="Fukuda M."/>
        </authorList>
    </citation>
    <scope>NUCLEOTIDE SEQUENCE [LARGE SCALE GENOMIC DNA]</scope>
    <source>
        <strain evidence="2 3">NS21</strain>
    </source>
</reference>
<dbReference type="STRING" id="946333.A4W93_14325"/>
<evidence type="ECO:0000313" key="2">
    <source>
        <dbReference type="EMBL" id="ARN20977.1"/>
    </source>
</evidence>
<organism evidence="2 3">
    <name type="scientific">Piscinibacter gummiphilus</name>
    <dbReference type="NCBI Taxonomy" id="946333"/>
    <lineage>
        <taxon>Bacteria</taxon>
        <taxon>Pseudomonadati</taxon>
        <taxon>Pseudomonadota</taxon>
        <taxon>Betaproteobacteria</taxon>
        <taxon>Burkholderiales</taxon>
        <taxon>Sphaerotilaceae</taxon>
        <taxon>Piscinibacter</taxon>
    </lineage>
</organism>
<dbReference type="InterPro" id="IPR015947">
    <property type="entry name" value="PUA-like_sf"/>
</dbReference>
<keyword evidence="3" id="KW-1185">Reference proteome</keyword>
<dbReference type="InterPro" id="IPR003111">
    <property type="entry name" value="Lon_prtase_N"/>
</dbReference>
<dbReference type="InterPro" id="IPR046336">
    <property type="entry name" value="Lon_prtase_N_sf"/>
</dbReference>
<gene>
    <name evidence="2" type="ORF">A4W93_14325</name>
</gene>
<dbReference type="PROSITE" id="PS51787">
    <property type="entry name" value="LON_N"/>
    <property type="match status" value="1"/>
</dbReference>
<dbReference type="KEGG" id="rgu:A4W93_14325"/>